<dbReference type="RefSeq" id="WP_156549976.1">
    <property type="nucleotide sequence ID" value="NZ_JABAEJ010000012.1"/>
</dbReference>
<reference evidence="9 10" key="1">
    <citation type="submission" date="2019-12" db="EMBL/GenBank/DDBJ databases">
        <title>Whole-genome sequencing of Allorhizobium vitis.</title>
        <authorList>
            <person name="Gan H.M."/>
            <person name="Szegedi E."/>
            <person name="Burr T."/>
            <person name="Savka M.A."/>
        </authorList>
    </citation>
    <scope>NUCLEOTIDE SEQUENCE [LARGE SCALE GENOMIC DNA]</scope>
    <source>
        <strain evidence="9 10">CG989</strain>
    </source>
</reference>
<evidence type="ECO:0000313" key="9">
    <source>
        <dbReference type="EMBL" id="MUZ58641.1"/>
    </source>
</evidence>
<dbReference type="EMBL" id="WPHM01000007">
    <property type="protein sequence ID" value="MUZ58641.1"/>
    <property type="molecule type" value="Genomic_DNA"/>
</dbReference>
<dbReference type="Pfam" id="PF05343">
    <property type="entry name" value="Peptidase_M42"/>
    <property type="match status" value="1"/>
</dbReference>
<feature type="binding site" evidence="8">
    <location>
        <position position="236"/>
    </location>
    <ligand>
        <name>Zn(2+)</name>
        <dbReference type="ChEBI" id="CHEBI:29105"/>
        <label>1</label>
    </ligand>
</feature>
<dbReference type="Gene3D" id="3.40.630.10">
    <property type="entry name" value="Zn peptidases"/>
    <property type="match status" value="1"/>
</dbReference>
<dbReference type="Proteomes" id="UP000436692">
    <property type="component" value="Unassembled WGS sequence"/>
</dbReference>
<dbReference type="AlphaFoldDB" id="A0AAE5AWM9"/>
<dbReference type="SUPFAM" id="SSF101821">
    <property type="entry name" value="Aminopeptidase/glucanase lid domain"/>
    <property type="match status" value="1"/>
</dbReference>
<feature type="binding site" evidence="8">
    <location>
        <position position="214"/>
    </location>
    <ligand>
        <name>Zn(2+)</name>
        <dbReference type="ChEBI" id="CHEBI:29105"/>
        <label>2</label>
    </ligand>
</feature>
<evidence type="ECO:0000256" key="3">
    <source>
        <dbReference type="ARBA" id="ARBA00022670"/>
    </source>
</evidence>
<evidence type="ECO:0000256" key="8">
    <source>
        <dbReference type="PIRSR" id="PIRSR001123-2"/>
    </source>
</evidence>
<dbReference type="InterPro" id="IPR051464">
    <property type="entry name" value="Peptidase_M42_aminopept"/>
</dbReference>
<feature type="binding site" evidence="8">
    <location>
        <position position="70"/>
    </location>
    <ligand>
        <name>Zn(2+)</name>
        <dbReference type="ChEBI" id="CHEBI:29105"/>
        <label>1</label>
    </ligand>
</feature>
<evidence type="ECO:0000256" key="4">
    <source>
        <dbReference type="ARBA" id="ARBA00022723"/>
    </source>
</evidence>
<organism evidence="9 10">
    <name type="scientific">Agrobacterium vitis</name>
    <name type="common">Rhizobium vitis</name>
    <dbReference type="NCBI Taxonomy" id="373"/>
    <lineage>
        <taxon>Bacteria</taxon>
        <taxon>Pseudomonadati</taxon>
        <taxon>Pseudomonadota</taxon>
        <taxon>Alphaproteobacteria</taxon>
        <taxon>Hyphomicrobiales</taxon>
        <taxon>Rhizobiaceae</taxon>
        <taxon>Rhizobium/Agrobacterium group</taxon>
        <taxon>Agrobacterium</taxon>
    </lineage>
</organism>
<keyword evidence="2" id="KW-0031">Aminopeptidase</keyword>
<gene>
    <name evidence="9" type="ORF">GOZ95_14375</name>
</gene>
<dbReference type="GO" id="GO:0006508">
    <property type="term" value="P:proteolysis"/>
    <property type="evidence" value="ECO:0007669"/>
    <property type="project" value="UniProtKB-KW"/>
</dbReference>
<keyword evidence="4 8" id="KW-0479">Metal-binding</keyword>
<keyword evidence="3" id="KW-0645">Protease</keyword>
<dbReference type="GO" id="GO:0004177">
    <property type="term" value="F:aminopeptidase activity"/>
    <property type="evidence" value="ECO:0007669"/>
    <property type="project" value="UniProtKB-UniRule"/>
</dbReference>
<evidence type="ECO:0000256" key="7">
    <source>
        <dbReference type="PIRSR" id="PIRSR001123-1"/>
    </source>
</evidence>
<protein>
    <submittedName>
        <fullName evidence="9">M20/M25/M40 family metallo-hydrolase</fullName>
    </submittedName>
</protein>
<name>A0AAE5AWM9_AGRVI</name>
<comment type="similarity">
    <text evidence="1 6">Belongs to the peptidase M42 family.</text>
</comment>
<keyword evidence="5" id="KW-0378">Hydrolase</keyword>
<evidence type="ECO:0000256" key="1">
    <source>
        <dbReference type="ARBA" id="ARBA00006272"/>
    </source>
</evidence>
<evidence type="ECO:0000256" key="5">
    <source>
        <dbReference type="ARBA" id="ARBA00022801"/>
    </source>
</evidence>
<accession>A0AAE5AWM9</accession>
<dbReference type="PIRSF" id="PIRSF001123">
    <property type="entry name" value="PepA_GA"/>
    <property type="match status" value="1"/>
</dbReference>
<dbReference type="PANTHER" id="PTHR32481">
    <property type="entry name" value="AMINOPEPTIDASE"/>
    <property type="match status" value="1"/>
</dbReference>
<dbReference type="GO" id="GO:0046872">
    <property type="term" value="F:metal ion binding"/>
    <property type="evidence" value="ECO:0007669"/>
    <property type="project" value="UniProtKB-UniRule"/>
</dbReference>
<comment type="caution">
    <text evidence="9">The sequence shown here is derived from an EMBL/GenBank/DDBJ whole genome shotgun (WGS) entry which is preliminary data.</text>
</comment>
<dbReference type="InterPro" id="IPR023367">
    <property type="entry name" value="Peptidase_M42_dom2"/>
</dbReference>
<proteinExistence type="inferred from homology"/>
<feature type="binding site" evidence="8">
    <location>
        <position position="183"/>
    </location>
    <ligand>
        <name>Zn(2+)</name>
        <dbReference type="ChEBI" id="CHEBI:29105"/>
        <label>2</label>
    </ligand>
</feature>
<dbReference type="InterPro" id="IPR008007">
    <property type="entry name" value="Peptidase_M42"/>
</dbReference>
<dbReference type="PANTHER" id="PTHR32481:SF0">
    <property type="entry name" value="AMINOPEPTIDASE YPDE-RELATED"/>
    <property type="match status" value="1"/>
</dbReference>
<evidence type="ECO:0000256" key="6">
    <source>
        <dbReference type="PIRNR" id="PIRNR001123"/>
    </source>
</evidence>
<feature type="active site" description="Proton acceptor" evidence="7">
    <location>
        <position position="213"/>
    </location>
</feature>
<comment type="cofactor">
    <cofactor evidence="8">
        <name>a divalent metal cation</name>
        <dbReference type="ChEBI" id="CHEBI:60240"/>
    </cofactor>
    <text evidence="8">Binds 2 divalent metal cations per subunit.</text>
</comment>
<evidence type="ECO:0000256" key="2">
    <source>
        <dbReference type="ARBA" id="ARBA00022438"/>
    </source>
</evidence>
<dbReference type="Gene3D" id="2.40.30.40">
    <property type="entry name" value="Peptidase M42, domain 2"/>
    <property type="match status" value="1"/>
</dbReference>
<feature type="binding site" evidence="8">
    <location>
        <position position="324"/>
    </location>
    <ligand>
        <name>Zn(2+)</name>
        <dbReference type="ChEBI" id="CHEBI:29105"/>
        <label>2</label>
    </ligand>
</feature>
<evidence type="ECO:0000313" key="10">
    <source>
        <dbReference type="Proteomes" id="UP000436692"/>
    </source>
</evidence>
<sequence length="350" mass="37304">MKLLERLVRTPGVPGREARVRAVIEEHILKAGIFDEVRTDALGSLIGLRHPRPSSGPPSDKPTRILLAAHMDQIGFLVSHITPDGLLYLLPVGWFDVRTLLARQVTVCTEGGGDLPGILLAPGRPMQIASSDDMKKLPETTGLYVDLSMSGEAVRKKVRPGDMVVLDTEFGEIGRSVVGAALDDRVGCWVLIRALEGLTHHDCEIYAVWTTQEELGSRGAGPVAAGYAAEIGISCDTIASCNVPGVPGHEHISQLGDGVSLVIADGTTLSDMSLVAEFEQLAAELGIKCQRSLISGGGQDGAMIQRSRQGVKTIVLSCPVKNMHTAVEMVNKSDLASYRQLITAFLSKAA</sequence>
<dbReference type="SUPFAM" id="SSF53187">
    <property type="entry name" value="Zn-dependent exopeptidases"/>
    <property type="match status" value="1"/>
</dbReference>
<feature type="binding site" evidence="8">
    <location>
        <position position="183"/>
    </location>
    <ligand>
        <name>Zn(2+)</name>
        <dbReference type="ChEBI" id="CHEBI:29105"/>
        <label>1</label>
    </ligand>
</feature>